<gene>
    <name evidence="2" type="ORF">M422DRAFT_268818</name>
</gene>
<dbReference type="AlphaFoldDB" id="A0A0C9U5X4"/>
<accession>A0A0C9U5X4</accession>
<sequence length="153" mass="17393">MILTLPLQSSTIDPDTDLVLLIGGLKNLLQIAKVQDSNNLLRCIALNQSISHLRHPEANTIVIAWLESFDLTVTPPKLLSLPLDYVSTRRKSARFFHRSSVLHEYRSKPDTVNPDRILHMKLIYKNGRFFIIHLIALPPIGSFSFVSGELYFD</sequence>
<dbReference type="EMBL" id="KN837277">
    <property type="protein sequence ID" value="KIJ29694.1"/>
    <property type="molecule type" value="Genomic_DNA"/>
</dbReference>
<keyword evidence="1" id="KW-0812">Transmembrane</keyword>
<evidence type="ECO:0000313" key="2">
    <source>
        <dbReference type="EMBL" id="KIJ29694.1"/>
    </source>
</evidence>
<feature type="transmembrane region" description="Helical" evidence="1">
    <location>
        <begin position="129"/>
        <end position="152"/>
    </location>
</feature>
<keyword evidence="1" id="KW-1133">Transmembrane helix</keyword>
<protein>
    <submittedName>
        <fullName evidence="2">Uncharacterized protein</fullName>
    </submittedName>
</protein>
<organism evidence="2 3">
    <name type="scientific">Sphaerobolus stellatus (strain SS14)</name>
    <dbReference type="NCBI Taxonomy" id="990650"/>
    <lineage>
        <taxon>Eukaryota</taxon>
        <taxon>Fungi</taxon>
        <taxon>Dikarya</taxon>
        <taxon>Basidiomycota</taxon>
        <taxon>Agaricomycotina</taxon>
        <taxon>Agaricomycetes</taxon>
        <taxon>Phallomycetidae</taxon>
        <taxon>Geastrales</taxon>
        <taxon>Sphaerobolaceae</taxon>
        <taxon>Sphaerobolus</taxon>
    </lineage>
</organism>
<evidence type="ECO:0000256" key="1">
    <source>
        <dbReference type="SAM" id="Phobius"/>
    </source>
</evidence>
<evidence type="ECO:0000313" key="3">
    <source>
        <dbReference type="Proteomes" id="UP000054279"/>
    </source>
</evidence>
<reference evidence="2 3" key="1">
    <citation type="submission" date="2014-06" db="EMBL/GenBank/DDBJ databases">
        <title>Evolutionary Origins and Diversification of the Mycorrhizal Mutualists.</title>
        <authorList>
            <consortium name="DOE Joint Genome Institute"/>
            <consortium name="Mycorrhizal Genomics Consortium"/>
            <person name="Kohler A."/>
            <person name="Kuo A."/>
            <person name="Nagy L.G."/>
            <person name="Floudas D."/>
            <person name="Copeland A."/>
            <person name="Barry K.W."/>
            <person name="Cichocki N."/>
            <person name="Veneault-Fourrey C."/>
            <person name="LaButti K."/>
            <person name="Lindquist E.A."/>
            <person name="Lipzen A."/>
            <person name="Lundell T."/>
            <person name="Morin E."/>
            <person name="Murat C."/>
            <person name="Riley R."/>
            <person name="Ohm R."/>
            <person name="Sun H."/>
            <person name="Tunlid A."/>
            <person name="Henrissat B."/>
            <person name="Grigoriev I.V."/>
            <person name="Hibbett D.S."/>
            <person name="Martin F."/>
        </authorList>
    </citation>
    <scope>NUCLEOTIDE SEQUENCE [LARGE SCALE GENOMIC DNA]</scope>
    <source>
        <strain evidence="2 3">SS14</strain>
    </source>
</reference>
<name>A0A0C9U5X4_SPHS4</name>
<dbReference type="HOGENOM" id="CLU_1705367_0_0_1"/>
<keyword evidence="3" id="KW-1185">Reference proteome</keyword>
<proteinExistence type="predicted"/>
<keyword evidence="1" id="KW-0472">Membrane</keyword>
<dbReference type="Proteomes" id="UP000054279">
    <property type="component" value="Unassembled WGS sequence"/>
</dbReference>